<dbReference type="AlphaFoldDB" id="A0A0C1U5J5"/>
<gene>
    <name evidence="2" type="ORF">SE37_10305</name>
</gene>
<evidence type="ECO:0000313" key="3">
    <source>
        <dbReference type="Proteomes" id="UP000031433"/>
    </source>
</evidence>
<dbReference type="GO" id="GO:0008757">
    <property type="term" value="F:S-adenosylmethionine-dependent methyltransferase activity"/>
    <property type="evidence" value="ECO:0007669"/>
    <property type="project" value="InterPro"/>
</dbReference>
<organism evidence="2 3">
    <name type="scientific">Geobacter soli</name>
    <dbReference type="NCBI Taxonomy" id="1510391"/>
    <lineage>
        <taxon>Bacteria</taxon>
        <taxon>Pseudomonadati</taxon>
        <taxon>Thermodesulfobacteriota</taxon>
        <taxon>Desulfuromonadia</taxon>
        <taxon>Geobacterales</taxon>
        <taxon>Geobacteraceae</taxon>
        <taxon>Geobacter</taxon>
    </lineage>
</organism>
<dbReference type="InterPro" id="IPR005651">
    <property type="entry name" value="Trm112-like"/>
</dbReference>
<dbReference type="SUPFAM" id="SSF53335">
    <property type="entry name" value="S-adenosyl-L-methionine-dependent methyltransferases"/>
    <property type="match status" value="1"/>
</dbReference>
<dbReference type="PANTHER" id="PTHR45445:SF2">
    <property type="entry name" value="METHYLTRANSFERASE TYPE 11 DOMAIN-CONTAINING PROTEIN"/>
    <property type="match status" value="1"/>
</dbReference>
<dbReference type="EMBL" id="JXBL01000001">
    <property type="protein sequence ID" value="KIE42995.1"/>
    <property type="molecule type" value="Genomic_DNA"/>
</dbReference>
<feature type="domain" description="Methyltransferase type 11" evidence="1">
    <location>
        <begin position="114"/>
        <end position="230"/>
    </location>
</feature>
<dbReference type="Gene3D" id="3.40.50.150">
    <property type="entry name" value="Vaccinia Virus protein VP39"/>
    <property type="match status" value="1"/>
</dbReference>
<dbReference type="Gene3D" id="2.20.25.10">
    <property type="match status" value="1"/>
</dbReference>
<comment type="caution">
    <text evidence="2">The sequence shown here is derived from an EMBL/GenBank/DDBJ whole genome shotgun (WGS) entry which is preliminary data.</text>
</comment>
<keyword evidence="3" id="KW-1185">Reference proteome</keyword>
<accession>A0A0C1U5J5</accession>
<name>A0A0C1U5J5_9BACT</name>
<protein>
    <submittedName>
        <fullName evidence="2">SAM-dependent methyltransferase</fullName>
    </submittedName>
</protein>
<reference evidence="2 3" key="1">
    <citation type="submission" date="2015-01" db="EMBL/GenBank/DDBJ databases">
        <title>Genome sequence of the anaerobic bacterium Geobacter soli GSS01, a dissimilatory Fe(III) reducer from soil.</title>
        <authorList>
            <person name="Yang G."/>
            <person name="Zhou S."/>
        </authorList>
    </citation>
    <scope>NUCLEOTIDE SEQUENCE [LARGE SCALE GENOMIC DNA]</scope>
    <source>
        <strain evidence="2 3">GSS01</strain>
    </source>
</reference>
<dbReference type="Pfam" id="PF03966">
    <property type="entry name" value="Trm112p"/>
    <property type="match status" value="1"/>
</dbReference>
<dbReference type="Pfam" id="PF08241">
    <property type="entry name" value="Methyltransf_11"/>
    <property type="match status" value="1"/>
</dbReference>
<dbReference type="RefSeq" id="WP_039646061.1">
    <property type="nucleotide sequence ID" value="NZ_JXBL01000001.1"/>
</dbReference>
<dbReference type="GO" id="GO:0032259">
    <property type="term" value="P:methylation"/>
    <property type="evidence" value="ECO:0007669"/>
    <property type="project" value="UniProtKB-KW"/>
</dbReference>
<dbReference type="PANTHER" id="PTHR45445">
    <property type="match status" value="1"/>
</dbReference>
<evidence type="ECO:0000259" key="1">
    <source>
        <dbReference type="Pfam" id="PF08241"/>
    </source>
</evidence>
<proteinExistence type="predicted"/>
<dbReference type="InterPro" id="IPR029063">
    <property type="entry name" value="SAM-dependent_MTases_sf"/>
</dbReference>
<sequence>MKRVLLPLLICPACLPKEHPLDLSCGGERDGDIRDGTLSCRRCRRRYPIREGVAVLLPEPEEGPSGGQWKYEEAATVNSYLWSHFADLTGDPDAGTAYGDWAGCLATGGERAFDAGCAVGRLTFEMAQRSEVAVGCDLSVAFVRTARRLAAEGRIGFSLPLEGNLREEFRVELPGHWRTDRTEFVVADALRIPFARGCFDQAASLNLVDRVRHPLAHLYEINRVASAAGASLLFSDPFSWSTANTPEEAWLGGTAAGPYAGRGIDNVRALLEGRDGIIAPPWRIDREGSVDWKLRSHHNHFELVRSRFLAALR</sequence>
<keyword evidence="2" id="KW-0489">Methyltransferase</keyword>
<dbReference type="InterPro" id="IPR013216">
    <property type="entry name" value="Methyltransf_11"/>
</dbReference>
<evidence type="ECO:0000313" key="2">
    <source>
        <dbReference type="EMBL" id="KIE42995.1"/>
    </source>
</evidence>
<dbReference type="SUPFAM" id="SSF158997">
    <property type="entry name" value="Trm112p-like"/>
    <property type="match status" value="1"/>
</dbReference>
<dbReference type="Proteomes" id="UP000031433">
    <property type="component" value="Unassembled WGS sequence"/>
</dbReference>
<keyword evidence="2" id="KW-0808">Transferase</keyword>